<dbReference type="Pfam" id="PF12796">
    <property type="entry name" value="Ank_2"/>
    <property type="match status" value="2"/>
</dbReference>
<accession>A0A0N5BSX9</accession>
<dbReference type="GO" id="GO:0016042">
    <property type="term" value="P:lipid catabolic process"/>
    <property type="evidence" value="ECO:0007669"/>
    <property type="project" value="UniProtKB-UniRule"/>
</dbReference>
<feature type="repeat" description="ANK" evidence="7">
    <location>
        <begin position="339"/>
        <end position="371"/>
    </location>
</feature>
<dbReference type="Pfam" id="PF01734">
    <property type="entry name" value="Patatin"/>
    <property type="match status" value="1"/>
</dbReference>
<evidence type="ECO:0000313" key="10">
    <source>
        <dbReference type="Proteomes" id="UP000046392"/>
    </source>
</evidence>
<keyword evidence="5 8" id="KW-0443">Lipid metabolism</keyword>
<feature type="domain" description="PNPLA" evidence="9">
    <location>
        <begin position="438"/>
        <end position="618"/>
    </location>
</feature>
<dbReference type="GO" id="GO:0052816">
    <property type="term" value="F:long-chain fatty acyl-CoA hydrolase activity"/>
    <property type="evidence" value="ECO:0007669"/>
    <property type="project" value="TreeGrafter"/>
</dbReference>
<evidence type="ECO:0000256" key="2">
    <source>
        <dbReference type="ARBA" id="ARBA00022737"/>
    </source>
</evidence>
<feature type="repeat" description="ANK" evidence="7">
    <location>
        <begin position="125"/>
        <end position="157"/>
    </location>
</feature>
<sequence>MKFKLNREKFKKSMNFLNNLKNLATPENITLVTNAIQTIQNTAGNVSLGRKESTDTVTLIKESTLSSMSKQEESSKEVVVLDWLNKYPDWSPLHISAAAGLEKYIIKECQRNDWDVISCEVDSQDGKTALHIASEEGNDNIVKILLERGCDLGKVDIKGENSIHLASRNGHLNCLIRMYEFGDFSNGINVENEYGETPLHLAIYNGQVDVVEYLLLFKESDMHFLKIKGFSKGSILDYGRKIESKNVSTYKCLSLLCQSYPELLNEIVDKDRNNILHLTTDKMFLQALLSNCYTSTEFNINATNRLGLTPIHKAILNNNLSVLMTLYGYGGSIDKGDSSGDTPLHYAVRNGNVLIVKCLLCFNCNIKTVNNNGETIRCVLKKSNSPNKDVIERCLDLFESQGNIQDHSDELERFEQSNSMAYQLKKEVENKKHSVNVLSLDGGGIRGMVIIQMLLYIEKILGSDLMKHFDWISGTSTGGIIAIGLSEGMSLLSIQKLYLRFKDKIFVGDRPYSSESLKNIFIENFGNRTMNELKSNKKVFITTVQGNVCPSQLCLFRNYMLPGFSDEVNKNRGFYQLDKVPIWKALCCSTAAPTYFEAVDNKYIDGGVMANNPTINTIADIQLYNTALNAKNQKVHEISCILSIGTGKNPQKAVESLNVNLPSGISDIITTARSIINLKNIFLEQVTAADGEPVNRSRSWAHSLKSPFFRFSPTFTEDIELDCKDDNVIVNMLWETEKYLRQEGACDILMLTGFLENFKR</sequence>
<feature type="active site" description="Nucleophile" evidence="8">
    <location>
        <position position="476"/>
    </location>
</feature>
<dbReference type="STRING" id="174720.A0A0N5BSX9"/>
<dbReference type="InterPro" id="IPR047148">
    <property type="entry name" value="PLPL9"/>
</dbReference>
<dbReference type="Gene3D" id="3.40.1090.10">
    <property type="entry name" value="Cytosolic phospholipase A2 catalytic domain"/>
    <property type="match status" value="1"/>
</dbReference>
<dbReference type="WBParaSite" id="SPAL_0000897000.1">
    <property type="protein sequence ID" value="SPAL_0000897000.1"/>
    <property type="gene ID" value="SPAL_0000897000"/>
</dbReference>
<dbReference type="GO" id="GO:0047499">
    <property type="term" value="F:calcium-independent phospholipase A2 activity"/>
    <property type="evidence" value="ECO:0007669"/>
    <property type="project" value="InterPro"/>
</dbReference>
<dbReference type="PANTHER" id="PTHR24139">
    <property type="entry name" value="CALCIUM-INDEPENDENT PHOSPHOLIPASE A2"/>
    <property type="match status" value="1"/>
</dbReference>
<keyword evidence="3 8" id="KW-0378">Hydrolase</keyword>
<keyword evidence="8" id="KW-0442">Lipid degradation</keyword>
<dbReference type="GO" id="GO:0005739">
    <property type="term" value="C:mitochondrion"/>
    <property type="evidence" value="ECO:0007669"/>
    <property type="project" value="TreeGrafter"/>
</dbReference>
<dbReference type="PROSITE" id="PS50297">
    <property type="entry name" value="ANK_REP_REGION"/>
    <property type="match status" value="3"/>
</dbReference>
<keyword evidence="10" id="KW-1185">Reference proteome</keyword>
<dbReference type="Proteomes" id="UP000046392">
    <property type="component" value="Unplaced"/>
</dbReference>
<dbReference type="InterPro" id="IPR002110">
    <property type="entry name" value="Ankyrin_rpt"/>
</dbReference>
<dbReference type="SUPFAM" id="SSF52151">
    <property type="entry name" value="FabD/lysophospholipase-like"/>
    <property type="match status" value="1"/>
</dbReference>
<dbReference type="EC" id="3.1.1.4" evidence="1"/>
<dbReference type="SMART" id="SM00248">
    <property type="entry name" value="ANK"/>
    <property type="match status" value="5"/>
</dbReference>
<feature type="repeat" description="ANK" evidence="7">
    <location>
        <begin position="306"/>
        <end position="338"/>
    </location>
</feature>
<feature type="active site" description="Proton acceptor" evidence="8">
    <location>
        <position position="605"/>
    </location>
</feature>
<keyword evidence="4 7" id="KW-0040">ANK repeat</keyword>
<dbReference type="PROSITE" id="PS51635">
    <property type="entry name" value="PNPLA"/>
    <property type="match status" value="1"/>
</dbReference>
<dbReference type="InterPro" id="IPR036770">
    <property type="entry name" value="Ankyrin_rpt-contain_sf"/>
</dbReference>
<feature type="short sequence motif" description="GXSXG" evidence="8">
    <location>
        <begin position="474"/>
        <end position="478"/>
    </location>
</feature>
<feature type="repeat" description="ANK" evidence="7">
    <location>
        <begin position="194"/>
        <end position="215"/>
    </location>
</feature>
<dbReference type="PANTHER" id="PTHR24139:SF34">
    <property type="entry name" value="85_88 KDA CALCIUM-INDEPENDENT PHOSPHOLIPASE A2"/>
    <property type="match status" value="1"/>
</dbReference>
<evidence type="ECO:0000256" key="8">
    <source>
        <dbReference type="PROSITE-ProRule" id="PRU01161"/>
    </source>
</evidence>
<dbReference type="InterPro" id="IPR016035">
    <property type="entry name" value="Acyl_Trfase/lysoPLipase"/>
</dbReference>
<keyword evidence="2" id="KW-0677">Repeat</keyword>
<evidence type="ECO:0000256" key="5">
    <source>
        <dbReference type="ARBA" id="ARBA00023098"/>
    </source>
</evidence>
<dbReference type="PROSITE" id="PS50088">
    <property type="entry name" value="ANK_REPEAT"/>
    <property type="match status" value="4"/>
</dbReference>
<feature type="short sequence motif" description="GXGXXG" evidence="8">
    <location>
        <begin position="442"/>
        <end position="447"/>
    </location>
</feature>
<name>A0A0N5BSX9_STREA</name>
<proteinExistence type="predicted"/>
<protein>
    <recommendedName>
        <fullName evidence="1">phospholipase A2</fullName>
        <ecNumber evidence="1">3.1.1.4</ecNumber>
    </recommendedName>
</protein>
<evidence type="ECO:0000259" key="9">
    <source>
        <dbReference type="PROSITE" id="PS51635"/>
    </source>
</evidence>
<reference evidence="11" key="1">
    <citation type="submission" date="2017-02" db="UniProtKB">
        <authorList>
            <consortium name="WormBaseParasite"/>
        </authorList>
    </citation>
    <scope>IDENTIFICATION</scope>
</reference>
<evidence type="ECO:0000256" key="1">
    <source>
        <dbReference type="ARBA" id="ARBA00013278"/>
    </source>
</evidence>
<dbReference type="AlphaFoldDB" id="A0A0N5BSX9"/>
<feature type="short sequence motif" description="DGA/G" evidence="8">
    <location>
        <begin position="605"/>
        <end position="607"/>
    </location>
</feature>
<evidence type="ECO:0000256" key="6">
    <source>
        <dbReference type="ARBA" id="ARBA00023422"/>
    </source>
</evidence>
<evidence type="ECO:0000256" key="7">
    <source>
        <dbReference type="PROSITE-ProRule" id="PRU00023"/>
    </source>
</evidence>
<dbReference type="GO" id="GO:2000304">
    <property type="term" value="P:positive regulation of ceramide biosynthetic process"/>
    <property type="evidence" value="ECO:0007669"/>
    <property type="project" value="TreeGrafter"/>
</dbReference>
<dbReference type="Gene3D" id="1.25.40.20">
    <property type="entry name" value="Ankyrin repeat-containing domain"/>
    <property type="match status" value="2"/>
</dbReference>
<evidence type="ECO:0000256" key="3">
    <source>
        <dbReference type="ARBA" id="ARBA00022801"/>
    </source>
</evidence>
<dbReference type="SUPFAM" id="SSF48403">
    <property type="entry name" value="Ankyrin repeat"/>
    <property type="match status" value="1"/>
</dbReference>
<comment type="catalytic activity">
    <reaction evidence="6">
        <text>a 1,2-diacyl-sn-glycero-3-phosphocholine + H2O = a 1-acyl-sn-glycero-3-phosphocholine + a fatty acid + H(+)</text>
        <dbReference type="Rhea" id="RHEA:15801"/>
        <dbReference type="ChEBI" id="CHEBI:15377"/>
        <dbReference type="ChEBI" id="CHEBI:15378"/>
        <dbReference type="ChEBI" id="CHEBI:28868"/>
        <dbReference type="ChEBI" id="CHEBI:57643"/>
        <dbReference type="ChEBI" id="CHEBI:58168"/>
        <dbReference type="EC" id="3.1.1.4"/>
    </reaction>
    <physiologicalReaction direction="left-to-right" evidence="6">
        <dbReference type="Rhea" id="RHEA:15802"/>
    </physiologicalReaction>
</comment>
<dbReference type="InterPro" id="IPR002641">
    <property type="entry name" value="PNPLA_dom"/>
</dbReference>
<organism evidence="10 11">
    <name type="scientific">Strongyloides papillosus</name>
    <name type="common">Intestinal threadworm</name>
    <dbReference type="NCBI Taxonomy" id="174720"/>
    <lineage>
        <taxon>Eukaryota</taxon>
        <taxon>Metazoa</taxon>
        <taxon>Ecdysozoa</taxon>
        <taxon>Nematoda</taxon>
        <taxon>Chromadorea</taxon>
        <taxon>Rhabditida</taxon>
        <taxon>Tylenchina</taxon>
        <taxon>Panagrolaimomorpha</taxon>
        <taxon>Strongyloidoidea</taxon>
        <taxon>Strongyloididae</taxon>
        <taxon>Strongyloides</taxon>
    </lineage>
</organism>
<evidence type="ECO:0000256" key="4">
    <source>
        <dbReference type="ARBA" id="ARBA00023043"/>
    </source>
</evidence>
<evidence type="ECO:0000313" key="11">
    <source>
        <dbReference type="WBParaSite" id="SPAL_0000897000.1"/>
    </source>
</evidence>